<protein>
    <submittedName>
        <fullName evidence="7">Aldehyde dehydrogenase</fullName>
    </submittedName>
</protein>
<organism evidence="7 8">
    <name type="scientific">Marinobacterium zhoushanense</name>
    <dbReference type="NCBI Taxonomy" id="1679163"/>
    <lineage>
        <taxon>Bacteria</taxon>
        <taxon>Pseudomonadati</taxon>
        <taxon>Pseudomonadota</taxon>
        <taxon>Gammaproteobacteria</taxon>
        <taxon>Oceanospirillales</taxon>
        <taxon>Oceanospirillaceae</taxon>
        <taxon>Marinobacterium</taxon>
    </lineage>
</organism>
<feature type="active site" evidence="4">
    <location>
        <position position="274"/>
    </location>
</feature>
<gene>
    <name evidence="7" type="ORF">GCM10011352_25730</name>
</gene>
<evidence type="ECO:0000256" key="5">
    <source>
        <dbReference type="RuleBase" id="RU003345"/>
    </source>
</evidence>
<dbReference type="Pfam" id="PF00171">
    <property type="entry name" value="Aldedh"/>
    <property type="match status" value="1"/>
</dbReference>
<sequence length="507" mass="52892">MGSERALNNSVEVCIVSVTEEAGLLDAATWNGRIFDGSWRVANGGSAAVVEPATGEELTRVGMGDAADIAIAARAASEVQAAWAAMPPREMAAIFTRAANLIEAETESARMWIARESGAIFAKAEHELREAAVILRRSAGMLLDPHHGLVLPSAPGALSYAKRTPLGVVGVISPFNFPLILSIRAVAPALAAGNSVVLKPDPRTPISGGFLIARLLEKAGLPKGVLHVIPGQGDAGEALCTDPHVRMIAFTGSTAVGRRVGELAGRHLKKVMLELGGKNPLIIAEDADLDLATSAAAFGAWFHQGQICMASGRIIVHESIAPQLIERLVTKANHLPVGDPAGGQVALGPIINDSQLARLDAIVQDSIAAGAVLEAGGTHEGRFYKPTVLSGVKPGMRAYSDEFFGPVASIISYATDEEAIAIANDTEYGLSAGVISGSLGRALAIGDRLDAGMVHINDQTVNDECTNPFGGRGASGNGGSIGGPADWDEFTQWQWFTVKEAPRAYPF</sequence>
<dbReference type="InterPro" id="IPR016162">
    <property type="entry name" value="Ald_DH_N"/>
</dbReference>
<accession>A0ABQ1KGE3</accession>
<dbReference type="InterPro" id="IPR015590">
    <property type="entry name" value="Aldehyde_DH_dom"/>
</dbReference>
<keyword evidence="2 5" id="KW-0560">Oxidoreductase</keyword>
<dbReference type="InterPro" id="IPR016161">
    <property type="entry name" value="Ald_DH/histidinol_DH"/>
</dbReference>
<dbReference type="PANTHER" id="PTHR42986">
    <property type="entry name" value="BENZALDEHYDE DEHYDROGENASE YFMT"/>
    <property type="match status" value="1"/>
</dbReference>
<evidence type="ECO:0000256" key="2">
    <source>
        <dbReference type="ARBA" id="ARBA00023002"/>
    </source>
</evidence>
<dbReference type="PROSITE" id="PS00687">
    <property type="entry name" value="ALDEHYDE_DEHYDR_GLU"/>
    <property type="match status" value="1"/>
</dbReference>
<evidence type="ECO:0000256" key="4">
    <source>
        <dbReference type="PROSITE-ProRule" id="PRU10007"/>
    </source>
</evidence>
<evidence type="ECO:0000313" key="7">
    <source>
        <dbReference type="EMBL" id="GGB98459.1"/>
    </source>
</evidence>
<name>A0ABQ1KGE3_9GAMM</name>
<dbReference type="Gene3D" id="3.40.309.10">
    <property type="entry name" value="Aldehyde Dehydrogenase, Chain A, domain 2"/>
    <property type="match status" value="1"/>
</dbReference>
<dbReference type="InterPro" id="IPR016163">
    <property type="entry name" value="Ald_DH_C"/>
</dbReference>
<dbReference type="Proteomes" id="UP000629025">
    <property type="component" value="Unassembled WGS sequence"/>
</dbReference>
<dbReference type="CDD" id="cd07152">
    <property type="entry name" value="ALDH_BenzADH"/>
    <property type="match status" value="1"/>
</dbReference>
<dbReference type="InterPro" id="IPR029510">
    <property type="entry name" value="Ald_DH_CS_GLU"/>
</dbReference>
<evidence type="ECO:0000259" key="6">
    <source>
        <dbReference type="Pfam" id="PF00171"/>
    </source>
</evidence>
<evidence type="ECO:0000256" key="1">
    <source>
        <dbReference type="ARBA" id="ARBA00009986"/>
    </source>
</evidence>
<dbReference type="Gene3D" id="3.40.605.10">
    <property type="entry name" value="Aldehyde Dehydrogenase, Chain A, domain 1"/>
    <property type="match status" value="1"/>
</dbReference>
<feature type="domain" description="Aldehyde dehydrogenase" evidence="6">
    <location>
        <begin position="41"/>
        <end position="495"/>
    </location>
</feature>
<keyword evidence="8" id="KW-1185">Reference proteome</keyword>
<dbReference type="SUPFAM" id="SSF53720">
    <property type="entry name" value="ALDH-like"/>
    <property type="match status" value="1"/>
</dbReference>
<dbReference type="EMBL" id="BMIJ01000005">
    <property type="protein sequence ID" value="GGB98459.1"/>
    <property type="molecule type" value="Genomic_DNA"/>
</dbReference>
<evidence type="ECO:0000256" key="3">
    <source>
        <dbReference type="ARBA" id="ARBA00023027"/>
    </source>
</evidence>
<dbReference type="PANTHER" id="PTHR42986:SF1">
    <property type="entry name" value="BENZALDEHYDE DEHYDROGENASE YFMT"/>
    <property type="match status" value="1"/>
</dbReference>
<keyword evidence="3" id="KW-0520">NAD</keyword>
<reference evidence="8" key="1">
    <citation type="journal article" date="2019" name="Int. J. Syst. Evol. Microbiol.">
        <title>The Global Catalogue of Microorganisms (GCM) 10K type strain sequencing project: providing services to taxonomists for standard genome sequencing and annotation.</title>
        <authorList>
            <consortium name="The Broad Institute Genomics Platform"/>
            <consortium name="The Broad Institute Genome Sequencing Center for Infectious Disease"/>
            <person name="Wu L."/>
            <person name="Ma J."/>
        </authorList>
    </citation>
    <scope>NUCLEOTIDE SEQUENCE [LARGE SCALE GENOMIC DNA]</scope>
    <source>
        <strain evidence="8">CGMCC 1.15341</strain>
    </source>
</reference>
<comment type="caution">
    <text evidence="7">The sequence shown here is derived from an EMBL/GenBank/DDBJ whole genome shotgun (WGS) entry which is preliminary data.</text>
</comment>
<comment type="similarity">
    <text evidence="1 5">Belongs to the aldehyde dehydrogenase family.</text>
</comment>
<evidence type="ECO:0000313" key="8">
    <source>
        <dbReference type="Proteomes" id="UP000629025"/>
    </source>
</evidence>
<proteinExistence type="inferred from homology"/>